<dbReference type="RefSeq" id="WP_115102828.1">
    <property type="nucleotide sequence ID" value="NZ_QHKS01000012.1"/>
</dbReference>
<evidence type="ECO:0000313" key="1">
    <source>
        <dbReference type="EMBL" id="RDK01037.1"/>
    </source>
</evidence>
<gene>
    <name evidence="1" type="ORF">DLM46_19705</name>
</gene>
<dbReference type="EMBL" id="QHKS01000012">
    <property type="protein sequence ID" value="RDK01037.1"/>
    <property type="molecule type" value="Genomic_DNA"/>
</dbReference>
<organism evidence="1 2">
    <name type="scientific">Paraburkholderia lacunae</name>
    <dbReference type="NCBI Taxonomy" id="2211104"/>
    <lineage>
        <taxon>Bacteria</taxon>
        <taxon>Pseudomonadati</taxon>
        <taxon>Pseudomonadota</taxon>
        <taxon>Betaproteobacteria</taxon>
        <taxon>Burkholderiales</taxon>
        <taxon>Burkholderiaceae</taxon>
        <taxon>Paraburkholderia</taxon>
    </lineage>
</organism>
<evidence type="ECO:0000313" key="2">
    <source>
        <dbReference type="Proteomes" id="UP000254875"/>
    </source>
</evidence>
<dbReference type="Proteomes" id="UP000254875">
    <property type="component" value="Unassembled WGS sequence"/>
</dbReference>
<comment type="caution">
    <text evidence="1">The sequence shown here is derived from an EMBL/GenBank/DDBJ whole genome shotgun (WGS) entry which is preliminary data.</text>
</comment>
<reference evidence="2" key="1">
    <citation type="submission" date="2018-05" db="EMBL/GenBank/DDBJ databases">
        <authorList>
            <person name="Feng T."/>
        </authorList>
    </citation>
    <scope>NUCLEOTIDE SEQUENCE [LARGE SCALE GENOMIC DNA]</scope>
    <source>
        <strain evidence="2">S27</strain>
    </source>
</reference>
<protein>
    <submittedName>
        <fullName evidence="1">Uncharacterized protein</fullName>
    </submittedName>
</protein>
<dbReference type="OrthoDB" id="9103772at2"/>
<keyword evidence="2" id="KW-1185">Reference proteome</keyword>
<dbReference type="AlphaFoldDB" id="A0A370N5Z6"/>
<sequence length="70" mass="8267">MSHHEFAKDLTHLEYVLPLIHRSNSLSVTYWRHRITSLVAQQALLPDGTKRVTRLLNLLNEFERETTRRG</sequence>
<accession>A0A370N5Z6</accession>
<proteinExistence type="predicted"/>
<name>A0A370N5Z6_9BURK</name>